<gene>
    <name evidence="2" type="ORF">MKQ68_14775</name>
</gene>
<dbReference type="RefSeq" id="WP_264279802.1">
    <property type="nucleotide sequence ID" value="NZ_CP107006.1"/>
</dbReference>
<dbReference type="Pfam" id="PF01261">
    <property type="entry name" value="AP_endonuc_2"/>
    <property type="match status" value="1"/>
</dbReference>
<dbReference type="Gene3D" id="3.20.20.150">
    <property type="entry name" value="Divalent-metal-dependent TIM barrel enzymes"/>
    <property type="match status" value="1"/>
</dbReference>
<evidence type="ECO:0000313" key="2">
    <source>
        <dbReference type="EMBL" id="UYQ91355.1"/>
    </source>
</evidence>
<keyword evidence="3" id="KW-1185">Reference proteome</keyword>
<dbReference type="PANTHER" id="PTHR12110">
    <property type="entry name" value="HYDROXYPYRUVATE ISOMERASE"/>
    <property type="match status" value="1"/>
</dbReference>
<dbReference type="PANTHER" id="PTHR12110:SF53">
    <property type="entry name" value="BLR5974 PROTEIN"/>
    <property type="match status" value="1"/>
</dbReference>
<evidence type="ECO:0000259" key="1">
    <source>
        <dbReference type="Pfam" id="PF01261"/>
    </source>
</evidence>
<accession>A0ABY6IVE7</accession>
<dbReference type="InterPro" id="IPR013022">
    <property type="entry name" value="Xyl_isomerase-like_TIM-brl"/>
</dbReference>
<dbReference type="GO" id="GO:0016853">
    <property type="term" value="F:isomerase activity"/>
    <property type="evidence" value="ECO:0007669"/>
    <property type="project" value="UniProtKB-KW"/>
</dbReference>
<dbReference type="InterPro" id="IPR006311">
    <property type="entry name" value="TAT_signal"/>
</dbReference>
<dbReference type="Proteomes" id="UP001162741">
    <property type="component" value="Chromosome"/>
</dbReference>
<dbReference type="InterPro" id="IPR036237">
    <property type="entry name" value="Xyl_isomerase-like_sf"/>
</dbReference>
<keyword evidence="2" id="KW-0413">Isomerase</keyword>
<protein>
    <submittedName>
        <fullName evidence="2">Sugar phosphate isomerase/epimerase</fullName>
    </submittedName>
</protein>
<proteinExistence type="predicted"/>
<reference evidence="2" key="1">
    <citation type="submission" date="2022-10" db="EMBL/GenBank/DDBJ databases">
        <title>Chitinophaga sp. nov., isolated from soil.</title>
        <authorList>
            <person name="Jeon C.O."/>
        </authorList>
    </citation>
    <scope>NUCLEOTIDE SEQUENCE</scope>
    <source>
        <strain evidence="2">R8</strain>
    </source>
</reference>
<feature type="domain" description="Xylose isomerase-like TIM barrel" evidence="1">
    <location>
        <begin position="91"/>
        <end position="339"/>
    </location>
</feature>
<dbReference type="EMBL" id="CP107006">
    <property type="protein sequence ID" value="UYQ91355.1"/>
    <property type="molecule type" value="Genomic_DNA"/>
</dbReference>
<dbReference type="InterPro" id="IPR050312">
    <property type="entry name" value="IolE/XylAMocC-like"/>
</dbReference>
<dbReference type="SUPFAM" id="SSF51658">
    <property type="entry name" value="Xylose isomerase-like"/>
    <property type="match status" value="1"/>
</dbReference>
<dbReference type="PROSITE" id="PS51318">
    <property type="entry name" value="TAT"/>
    <property type="match status" value="1"/>
</dbReference>
<organism evidence="2 3">
    <name type="scientific">Chitinophaga horti</name>
    <dbReference type="NCBI Taxonomy" id="2920382"/>
    <lineage>
        <taxon>Bacteria</taxon>
        <taxon>Pseudomonadati</taxon>
        <taxon>Bacteroidota</taxon>
        <taxon>Chitinophagia</taxon>
        <taxon>Chitinophagales</taxon>
        <taxon>Chitinophagaceae</taxon>
        <taxon>Chitinophaga</taxon>
    </lineage>
</organism>
<sequence>MNENNNTRRSFLRHLGVFTAGISLGPAFLTACNNAGKTPGSDSAASGADSSQHAGLPKDLFFQISLAEWSFHQALFAKKMDHLDFAIRAKKEFDIHAVEYVNQFFKDKAKDKNYLGEMKKRCDDNGVKSVLIMCDGEGELGDKDVKARMKAVENHYKWVEAAQFLGCHSIRVNAAGQGTAEEVAKNAADGLGKLTDFAKDFNIGVIVENHGGYSSNGKWLSDVMKTVNRPGCGTLPDFGNFCINRTKPEAQTPEAWAKTTCLEEYDKYQGVQELMPFAKGVSAKTYDFDDAGNSVQVDYARMLKIVKEAGYTGHIGIEYEGSKLSEDEGIKKTRDLLRKVGAQLA</sequence>
<name>A0ABY6IVE7_9BACT</name>
<evidence type="ECO:0000313" key="3">
    <source>
        <dbReference type="Proteomes" id="UP001162741"/>
    </source>
</evidence>